<keyword evidence="3" id="KW-1185">Reference proteome</keyword>
<reference evidence="2 3" key="1">
    <citation type="journal article" date="2007" name="Proc. Natl. Acad. Sci. U.S.A.">
        <title>The tiny eukaryote Ostreococcus provides genomic insights into the paradox of plankton speciation.</title>
        <authorList>
            <person name="Palenik B."/>
            <person name="Grimwood J."/>
            <person name="Aerts A."/>
            <person name="Rouze P."/>
            <person name="Salamov A."/>
            <person name="Putnam N."/>
            <person name="Dupont C."/>
            <person name="Jorgensen R."/>
            <person name="Derelle E."/>
            <person name="Rombauts S."/>
            <person name="Zhou K."/>
            <person name="Otillar R."/>
            <person name="Merchant S.S."/>
            <person name="Podell S."/>
            <person name="Gaasterland T."/>
            <person name="Napoli C."/>
            <person name="Gendler K."/>
            <person name="Manuell A."/>
            <person name="Tai V."/>
            <person name="Vallon O."/>
            <person name="Piganeau G."/>
            <person name="Jancek S."/>
            <person name="Heijde M."/>
            <person name="Jabbari K."/>
            <person name="Bowler C."/>
            <person name="Lohr M."/>
            <person name="Robbens S."/>
            <person name="Werner G."/>
            <person name="Dubchak I."/>
            <person name="Pazour G.J."/>
            <person name="Ren Q."/>
            <person name="Paulsen I."/>
            <person name="Delwiche C."/>
            <person name="Schmutz J."/>
            <person name="Rokhsar D."/>
            <person name="Van de Peer Y."/>
            <person name="Moreau H."/>
            <person name="Grigoriev I.V."/>
        </authorList>
    </citation>
    <scope>NUCLEOTIDE SEQUENCE [LARGE SCALE GENOMIC DNA]</scope>
    <source>
        <strain evidence="2 3">CCE9901</strain>
    </source>
</reference>
<dbReference type="HOGENOM" id="CLU_547910_0_0_1"/>
<dbReference type="EMBL" id="CP000585">
    <property type="protein sequence ID" value="ABO96165.1"/>
    <property type="molecule type" value="Genomic_DNA"/>
</dbReference>
<dbReference type="KEGG" id="olu:OSTLU_92816"/>
<dbReference type="GeneID" id="5001937"/>
<accession>A4RY56</accession>
<organism evidence="2 3">
    <name type="scientific">Ostreococcus lucimarinus (strain CCE9901)</name>
    <dbReference type="NCBI Taxonomy" id="436017"/>
    <lineage>
        <taxon>Eukaryota</taxon>
        <taxon>Viridiplantae</taxon>
        <taxon>Chlorophyta</taxon>
        <taxon>Mamiellophyceae</taxon>
        <taxon>Mamiellales</taxon>
        <taxon>Bathycoccaceae</taxon>
        <taxon>Ostreococcus</taxon>
    </lineage>
</organism>
<dbReference type="OMA" id="RNCAFRS"/>
<evidence type="ECO:0000313" key="2">
    <source>
        <dbReference type="EMBL" id="ABO96165.1"/>
    </source>
</evidence>
<feature type="region of interest" description="Disordered" evidence="1">
    <location>
        <begin position="132"/>
        <end position="159"/>
    </location>
</feature>
<name>A4RY56_OSTLU</name>
<dbReference type="Proteomes" id="UP000001568">
    <property type="component" value="Chromosome 5"/>
</dbReference>
<dbReference type="Gramene" id="ABO96165">
    <property type="protein sequence ID" value="ABO96165"/>
    <property type="gene ID" value="OSTLU_92816"/>
</dbReference>
<evidence type="ECO:0000313" key="3">
    <source>
        <dbReference type="Proteomes" id="UP000001568"/>
    </source>
</evidence>
<proteinExistence type="predicted"/>
<protein>
    <submittedName>
        <fullName evidence="2">Uncharacterized protein</fullName>
    </submittedName>
</protein>
<dbReference type="AlphaFoldDB" id="A4RY56"/>
<evidence type="ECO:0000256" key="1">
    <source>
        <dbReference type="SAM" id="MobiDB-lite"/>
    </source>
</evidence>
<sequence>MNGARASIATRTARNCAFRSVVLPSDDEPRAQSQSSIIWNCRRKRADGRRLTAHASSALDSMTAMLSAKDPPYADAVVTNARVAATKLEKMLFEKCKSEESYKRKVLNKIESISEKIIRDRAQKNMEAQGLKMAEAPAKRAKTEGVGGGEAASTSTARSPYEEGRAYFEALSPVDQKTMRRDILKRWLEENKGKTAIANEFQSTEDAQVRRQIYVNKLKDHLDLHMFKSLTNQLRAQRPTIINPELQGFVADLVATDAMAMQAETKRQAIAAATKSSTVQPTSEYWLKVHELHEKYHATLSRALKNIQSLTKSGEKLSAIRQKFVDLLSKVILPAIEQTPNNRNLNVEATVTHLEEIERSIKKALSSYDVHAQRMQDQKRLLTMAPTQRAIVSLTEGVENKNRTDARAAIAETCSKLNIDFDDFTADLFDSDEEEDEAIDVNVLLKDVFASAGDQALEIVPAGAPETWTLELGKDVVAVGFRGDAMSETERIATVAEY</sequence>
<gene>
    <name evidence="2" type="ORF">OSTLU_92816</name>
</gene>
<dbReference type="OrthoDB" id="10504273at2759"/>
<dbReference type="RefSeq" id="XP_001417872.1">
    <property type="nucleotide sequence ID" value="XM_001417835.1"/>
</dbReference>